<proteinExistence type="predicted"/>
<evidence type="ECO:0000313" key="1">
    <source>
        <dbReference type="EMBL" id="APC01325.1"/>
    </source>
</evidence>
<evidence type="ECO:0000313" key="2">
    <source>
        <dbReference type="Proteomes" id="UP000182060"/>
    </source>
</evidence>
<dbReference type="RefSeq" id="WP_071539330.1">
    <property type="nucleotide sequence ID" value="NZ_CP015016.1"/>
</dbReference>
<organism evidence="1 2">
    <name type="scientific">Polynucleobacter asymbioticus</name>
    <dbReference type="NCBI Taxonomy" id="576611"/>
    <lineage>
        <taxon>Bacteria</taxon>
        <taxon>Pseudomonadati</taxon>
        <taxon>Pseudomonadota</taxon>
        <taxon>Betaproteobacteria</taxon>
        <taxon>Burkholderiales</taxon>
        <taxon>Burkholderiaceae</taxon>
        <taxon>Polynucleobacter</taxon>
    </lineage>
</organism>
<dbReference type="EMBL" id="CP015017">
    <property type="protein sequence ID" value="APC01325.1"/>
    <property type="molecule type" value="Genomic_DNA"/>
</dbReference>
<dbReference type="Proteomes" id="UP000182060">
    <property type="component" value="Chromosome"/>
</dbReference>
<accession>A0AAC9IT20</accession>
<protein>
    <submittedName>
        <fullName evidence="1">Uncharacterized protein</fullName>
    </submittedName>
</protein>
<sequence length="142" mass="15939">MARIKTAQVTDGLEVHDDLIPEEVRDKDLDKAVSDEAFFNELVTVLIHPSAAENDPDHVVLSVNGTNQPIFRNVPTTVKRKYVEVLAHMVETKYHQPTRDSMNPESGNSLIGRSALAYPFIIVEDKNPKGAAWLERLRSYKG</sequence>
<gene>
    <name evidence="1" type="ORF">AOC25_06725</name>
</gene>
<name>A0AAC9IT20_9BURK</name>
<reference evidence="1" key="1">
    <citation type="journal article" date="2017" name="Appl. Environ. Microbiol.">
        <title>Microdiversification of a pelagic Polynucleobacter species is mainly driven by acquisition of genomic islands from a partially interspecific gene pool.</title>
        <authorList>
            <person name="Hoetzinger M."/>
            <person name="Hahn M.W."/>
            <person name="Jezberova J."/>
            <person name="Schmidt J."/>
            <person name="Koll U."/>
        </authorList>
    </citation>
    <scope>NUCLEOTIDE SEQUENCE</scope>
    <source>
        <strain evidence="1">MWH-RechtKol4</strain>
    </source>
</reference>
<dbReference type="AlphaFoldDB" id="A0AAC9IT20"/>